<dbReference type="SUPFAM" id="SSF69318">
    <property type="entry name" value="Integrin alpha N-terminal domain"/>
    <property type="match status" value="1"/>
</dbReference>
<evidence type="ECO:0000313" key="4">
    <source>
        <dbReference type="EMBL" id="CBG68996.1"/>
    </source>
</evidence>
<keyword evidence="5" id="KW-1185">Reference proteome</keyword>
<dbReference type="Gene3D" id="3.90.1720.10">
    <property type="entry name" value="endopeptidase domain like (from Nostoc punctiforme)"/>
    <property type="match status" value="1"/>
</dbReference>
<evidence type="ECO:0000256" key="2">
    <source>
        <dbReference type="SAM" id="MobiDB-lite"/>
    </source>
</evidence>
<dbReference type="Gene3D" id="2.130.10.130">
    <property type="entry name" value="Integrin alpha, N-terminal"/>
    <property type="match status" value="2"/>
</dbReference>
<feature type="signal peptide" evidence="3">
    <location>
        <begin position="1"/>
        <end position="33"/>
    </location>
</feature>
<dbReference type="AlphaFoldDB" id="C9ZGM6"/>
<dbReference type="RefSeq" id="WP_012999720.1">
    <property type="nucleotide sequence ID" value="NC_013929.1"/>
</dbReference>
<evidence type="ECO:0000256" key="1">
    <source>
        <dbReference type="ARBA" id="ARBA00022729"/>
    </source>
</evidence>
<dbReference type="eggNOG" id="COG0791">
    <property type="taxonomic scope" value="Bacteria"/>
</dbReference>
<reference evidence="4 5" key="1">
    <citation type="journal article" date="2010" name="Mol. Plant Microbe Interact.">
        <title>Streptomyces scabies 87-22 contains a coronafacic acid-like biosynthetic cluster that contributes to plant-microbe interactions.</title>
        <authorList>
            <person name="Bignell D.R."/>
            <person name="Seipke R.F."/>
            <person name="Huguet-Tapia J.C."/>
            <person name="Chambers A.H."/>
            <person name="Parry R.J."/>
            <person name="Loria R."/>
        </authorList>
    </citation>
    <scope>NUCLEOTIDE SEQUENCE [LARGE SCALE GENOMIC DNA]</scope>
    <source>
        <strain evidence="4 5">87.22</strain>
    </source>
</reference>
<sequence>MFMPIQSRRLLTTAIVVLTSLGASTAGTLSAQAAPTDSDPAATAPSGYGSPGQGPVTPVQTGAQSLSATASALAPAISRAEVISRAKSWVGRGLDYNQGAYYQGYRMDCSGYVSMAWNLSSSLTTDTFAGRGVTTTITKSQLRAGDALLDDDGGNSGHVVLFEKWTDSSKSSYMGLEFSSTGVHYREIPYPYFSGFGPYVPVRNKSITDTGGGAHDFTGDGRDDLASVGADGVLRVYGNEGVGRYDTVELGGGWSPMNKVAAADFNADGKGDLVAVNKDSGALFLYLGKGDGHFSAAVQIGQGWQSMSSVVAGDFTGDGKADIVAVDANSNLQLYSGTGTDVNHTKQIGQGWSGMTNLAAGDVNGDGRADIVAMNRTTGDIHLYKGDSSGVTSAGVIGTNFTAMNRLTVADINDDGKADVVTTHATSGDLYLYTSSGTDLTGAGTIGHGWNTIQNLI</sequence>
<dbReference type="Proteomes" id="UP000001444">
    <property type="component" value="Chromosome"/>
</dbReference>
<feature type="region of interest" description="Disordered" evidence="2">
    <location>
        <begin position="29"/>
        <end position="60"/>
    </location>
</feature>
<dbReference type="PANTHER" id="PTHR44103">
    <property type="entry name" value="PROPROTEIN CONVERTASE P"/>
    <property type="match status" value="1"/>
</dbReference>
<evidence type="ECO:0000313" key="5">
    <source>
        <dbReference type="Proteomes" id="UP000001444"/>
    </source>
</evidence>
<dbReference type="InterPro" id="IPR038765">
    <property type="entry name" value="Papain-like_cys_pep_sf"/>
</dbReference>
<proteinExistence type="predicted"/>
<organism evidence="4 5">
    <name type="scientific">Streptomyces scabiei (strain 87.22)</name>
    <dbReference type="NCBI Taxonomy" id="680198"/>
    <lineage>
        <taxon>Bacteria</taxon>
        <taxon>Bacillati</taxon>
        <taxon>Actinomycetota</taxon>
        <taxon>Actinomycetes</taxon>
        <taxon>Kitasatosporales</taxon>
        <taxon>Streptomycetaceae</taxon>
        <taxon>Streptomyces</taxon>
    </lineage>
</organism>
<dbReference type="GeneID" id="24309741"/>
<feature type="compositionally biased region" description="Low complexity" evidence="2">
    <location>
        <begin position="30"/>
        <end position="46"/>
    </location>
</feature>
<keyword evidence="1 3" id="KW-0732">Signal</keyword>
<dbReference type="EMBL" id="FN554889">
    <property type="protein sequence ID" value="CBG68996.1"/>
    <property type="molecule type" value="Genomic_DNA"/>
</dbReference>
<dbReference type="PANTHER" id="PTHR44103:SF1">
    <property type="entry name" value="PROPROTEIN CONVERTASE P"/>
    <property type="match status" value="1"/>
</dbReference>
<gene>
    <name evidence="4" type="ordered locus">SCAB_18711</name>
</gene>
<dbReference type="InterPro" id="IPR013517">
    <property type="entry name" value="FG-GAP"/>
</dbReference>
<dbReference type="Pfam" id="PF13517">
    <property type="entry name" value="FG-GAP_3"/>
    <property type="match status" value="2"/>
</dbReference>
<dbReference type="InterPro" id="IPR028994">
    <property type="entry name" value="Integrin_alpha_N"/>
</dbReference>
<protein>
    <submittedName>
        <fullName evidence="4">Putative secreted protein</fullName>
    </submittedName>
</protein>
<dbReference type="HOGENOM" id="CLU_026782_0_0_11"/>
<dbReference type="KEGG" id="scb:SCAB_18711"/>
<name>C9ZGM6_STRSW</name>
<dbReference type="SUPFAM" id="SSF54001">
    <property type="entry name" value="Cysteine proteinases"/>
    <property type="match status" value="1"/>
</dbReference>
<evidence type="ECO:0000256" key="3">
    <source>
        <dbReference type="SAM" id="SignalP"/>
    </source>
</evidence>
<dbReference type="STRING" id="680198.SCAB_18711"/>
<feature type="chain" id="PRO_5003005290" evidence="3">
    <location>
        <begin position="34"/>
        <end position="457"/>
    </location>
</feature>
<accession>C9ZGM6</accession>